<dbReference type="SUPFAM" id="SSF49478">
    <property type="entry name" value="Cna protein B-type domain"/>
    <property type="match status" value="1"/>
</dbReference>
<evidence type="ECO:0000256" key="3">
    <source>
        <dbReference type="ARBA" id="ARBA00022525"/>
    </source>
</evidence>
<dbReference type="EMBL" id="WUUQ01000001">
    <property type="protein sequence ID" value="MXQ72927.1"/>
    <property type="molecule type" value="Genomic_DNA"/>
</dbReference>
<dbReference type="Pfam" id="PF17802">
    <property type="entry name" value="SpaA"/>
    <property type="match status" value="3"/>
</dbReference>
<dbReference type="RefSeq" id="WP_160624364.1">
    <property type="nucleotide sequence ID" value="NZ_WUUQ01000001.1"/>
</dbReference>
<accession>A0A6N8UAY7</accession>
<gene>
    <name evidence="8" type="ORF">GSF08_03100</name>
</gene>
<dbReference type="Pfam" id="PF17210">
    <property type="entry name" value="SdrD_B"/>
    <property type="match status" value="5"/>
</dbReference>
<dbReference type="Gene3D" id="2.60.40.10">
    <property type="entry name" value="Immunoglobulins"/>
    <property type="match status" value="8"/>
</dbReference>
<evidence type="ECO:0000313" key="8">
    <source>
        <dbReference type="EMBL" id="MXQ72927.1"/>
    </source>
</evidence>
<feature type="transmembrane region" description="Helical" evidence="5">
    <location>
        <begin position="1737"/>
        <end position="1755"/>
    </location>
</feature>
<comment type="subcellular location">
    <subcellularLocation>
        <location evidence="1">Secreted</location>
    </subcellularLocation>
</comment>
<dbReference type="PANTHER" id="PTHR36108">
    <property type="entry name" value="COLOSSIN-B-RELATED"/>
    <property type="match status" value="1"/>
</dbReference>
<evidence type="ECO:0000256" key="4">
    <source>
        <dbReference type="ARBA" id="ARBA00022729"/>
    </source>
</evidence>
<feature type="domain" description="SD-repeat containing protein B" evidence="6">
    <location>
        <begin position="1051"/>
        <end position="1114"/>
    </location>
</feature>
<reference evidence="8 9" key="2">
    <citation type="submission" date="2020-01" db="EMBL/GenBank/DDBJ databases">
        <title>Clostridiaceae sp. nov. isolated from the gut of human by culturomics.</title>
        <authorList>
            <person name="Chang Y."/>
        </authorList>
    </citation>
    <scope>NUCLEOTIDE SEQUENCE [LARGE SCALE GENOMIC DNA]</scope>
    <source>
        <strain evidence="8 9">DONG20-135</strain>
    </source>
</reference>
<feature type="domain" description="SD-repeat containing protein B" evidence="6">
    <location>
        <begin position="1371"/>
        <end position="1442"/>
    </location>
</feature>
<organism evidence="8 9">
    <name type="scientific">Copranaerobaculum intestinale</name>
    <dbReference type="NCBI Taxonomy" id="2692629"/>
    <lineage>
        <taxon>Bacteria</taxon>
        <taxon>Bacillati</taxon>
        <taxon>Bacillota</taxon>
        <taxon>Erysipelotrichia</taxon>
        <taxon>Erysipelotrichales</taxon>
        <taxon>Erysipelotrichaceae</taxon>
        <taxon>Copranaerobaculum</taxon>
    </lineage>
</organism>
<evidence type="ECO:0000259" key="6">
    <source>
        <dbReference type="Pfam" id="PF17210"/>
    </source>
</evidence>
<dbReference type="PANTHER" id="PTHR36108:SF13">
    <property type="entry name" value="COLOSSIN-B-RELATED"/>
    <property type="match status" value="1"/>
</dbReference>
<evidence type="ECO:0000256" key="5">
    <source>
        <dbReference type="SAM" id="Phobius"/>
    </source>
</evidence>
<feature type="domain" description="SpaA-like prealbumin fold" evidence="7">
    <location>
        <begin position="222"/>
        <end position="299"/>
    </location>
</feature>
<comment type="similarity">
    <text evidence="2">Belongs to the serine-aspartate repeat-containing protein (SDr) family.</text>
</comment>
<feature type="domain" description="SD-repeat containing protein B" evidence="6">
    <location>
        <begin position="1602"/>
        <end position="1722"/>
    </location>
</feature>
<keyword evidence="4" id="KW-0732">Signal</keyword>
<comment type="caution">
    <text evidence="8">The sequence shown here is derived from an EMBL/GenBank/DDBJ whole genome shotgun (WGS) entry which is preliminary data.</text>
</comment>
<keyword evidence="9" id="KW-1185">Reference proteome</keyword>
<evidence type="ECO:0000256" key="2">
    <source>
        <dbReference type="ARBA" id="ARBA00007257"/>
    </source>
</evidence>
<evidence type="ECO:0000259" key="7">
    <source>
        <dbReference type="Pfam" id="PF17802"/>
    </source>
</evidence>
<feature type="domain" description="SD-repeat containing protein B" evidence="6">
    <location>
        <begin position="1212"/>
        <end position="1340"/>
    </location>
</feature>
<dbReference type="GO" id="GO:0005576">
    <property type="term" value="C:extracellular region"/>
    <property type="evidence" value="ECO:0007669"/>
    <property type="project" value="UniProtKB-SubCell"/>
</dbReference>
<dbReference type="SUPFAM" id="SSF117074">
    <property type="entry name" value="Hypothetical protein PA1324"/>
    <property type="match status" value="5"/>
</dbReference>
<evidence type="ECO:0000313" key="9">
    <source>
        <dbReference type="Proteomes" id="UP000434036"/>
    </source>
</evidence>
<feature type="domain" description="SpaA-like prealbumin fold" evidence="7">
    <location>
        <begin position="119"/>
        <end position="197"/>
    </location>
</feature>
<keyword evidence="3" id="KW-0964">Secreted</keyword>
<sequence>MTIDTDHPIAMDETSVVKATFQLQKRNDSGNFVDVAGYEAFHPSKNGSFESGMLEPGAYQLIETAAPDSYQRLTAPIPFTITAKQITTVANHESGKIINQALGNVEITKYSDAHVYDKTGAQQTLASVTFSLYKGDHTQISADTLVASLKTNEHGIALWKNLEPGIYTVKETNGLTGFAQNDAYYEVTVLSKQSEVKTYTPDRTDDPAYISGGQIYNESTMGKLVIHKTDTAGKPLKNAVFHVYAYDEHGKPKNIPEEVITTNADGYGFSKLLAASKSGTAYLVREVEAPSGYSLDEQYEMLEKVVTVKPLQSTDIIIANNEQYGDTDNYIAFKNTLKNNYEQYKFKVDKGILSVSGSRSVNGEDKQMYAHEYDKASSVDEQDTMSLLESDSKVAFKIFGFADGQNKIDAENVIVTDDNIKMQYLKDSLYVDEAMTKDAYAISSITIHRAYIGGSDAPVHAEIQYQTYGQSSTVWTSLKTIHDVQNLSAAGETVDVSALSDKIVHFRVIYSGTKANFYSDGIDFKAVFKQRASDASAHEIRRITNAADVQYQFNVKDETGNVVSETLDQQQTKTVEVRYPLLQTSRPKVDIDISVDNDKAGTKTFNPGDQVLYTLKASNTSYNAAQLFDSPIVSFDLPVGLSLDDVYPSQSSPYLVMIGKNPSEGKTIDLKNVRIVESNTAAKEINDAGEVVTTSKTTKKITMFFDGLTIEPGMNLFVRFSTHISRGSNSVNNLIAPSYLSSSQTVPQSVENPYGNSFDATSMGGAMVNDEDLDKIIDGTSGPITSSVPRYVFAHDAISVSEINNLSIYKEAKGQSDKEYKGSGQAATTVPNGSMDYRIVVKNGSTSTNKVTKARVLDILPFAGDTLVNRSNLNGTPTDRGTSIVKRPILKKDGVKVYDHDGIEIPSQYVTIYYCVDPIETWTAANRSAAQRELDLPMIYGTMESGAWTSGNRNWVTDLSGYTMDQVTAIGAEVDFQAMKLAEGSDFTIHIGMTAPNFTTDEIDDITDKFYFNSAMCAVLRDGHDAGEAISDDNRTENDPVKMKVNLPKGSIGDYAFVDRNNDGLQDAGDVALSGVGVTLYTYRKGIDDAVPVLIGTKKTTTDQSGYYLFDNLDCNNPLEGRSKDSDDPNDFVGKVIYSYKLEFESPVDESVYSYKPTLQYAGSKAYPAADSNIDSDGLTDFVRLTVTKEADGNLLGEDDPTIDAGFVSLGALGDYVWIDDNRNGIQDADEKGIEGVTVNLLEKKDGILRYKKSVTTDKDGFYIFKELPAGEYVVEFDITSVSSTGYSRYEFTKYVDNVNAADVNSDAKNMVPATDDQVARTDVIKLEDRGIDMSIDAGLTYYSALSGRTFEDRNFDDLNNNAAADIPLLKTKVELYRVVSGIREKDPYMSQPVKDDGTYVFDKLLPGTYQVRFIFPQGYDIVKGNIGFDDTIDSDITYVEDSGESGFTDVIAVKGNSIEKYWDGGARRYSSLGDYVWNDSNKDGLQDLDEQPIANVRVYLQRQAPGEDFWTVQSETMTDKYGRYRFDHLEGSTYTGIKYRIFFDLTPFTQLTIPRNGDAELDSNALPTYMAGWGFPTDIIKLGYASEDMSWDAGIIETSGSIGDYVWFDTNRNGIQDEAGTGIGNVLVVLEHSEDENLNDSSWVKVGETYTNASGYYRFDGLAEGYYRVKFYLPNSYVTTPNQGTDIERDSDGIRRIQDWSVTRPFYLSEGGYDMSWDCGIYDGNPSIKTGDTTNTQLYIMLMMFSMGSVVYLWRRRKMI</sequence>
<proteinExistence type="inferred from homology"/>
<dbReference type="InterPro" id="IPR033764">
    <property type="entry name" value="Sdr_B"/>
</dbReference>
<keyword evidence="5" id="KW-0812">Transmembrane</keyword>
<name>A0A6N8UAY7_9FIRM</name>
<dbReference type="InterPro" id="IPR041033">
    <property type="entry name" value="SpaA_PFL_dom_1"/>
</dbReference>
<reference evidence="8 9" key="1">
    <citation type="submission" date="2019-12" db="EMBL/GenBank/DDBJ databases">
        <authorList>
            <person name="Yang R."/>
        </authorList>
    </citation>
    <scope>NUCLEOTIDE SEQUENCE [LARGE SCALE GENOMIC DNA]</scope>
    <source>
        <strain evidence="8 9">DONG20-135</strain>
    </source>
</reference>
<keyword evidence="5" id="KW-0472">Membrane</keyword>
<feature type="domain" description="SpaA-like prealbumin fold" evidence="7">
    <location>
        <begin position="15"/>
        <end position="89"/>
    </location>
</feature>
<feature type="domain" description="SD-repeat containing protein B" evidence="6">
    <location>
        <begin position="1472"/>
        <end position="1596"/>
    </location>
</feature>
<dbReference type="Proteomes" id="UP000434036">
    <property type="component" value="Unassembled WGS sequence"/>
</dbReference>
<protein>
    <submittedName>
        <fullName evidence="8">Uncharacterized protein</fullName>
    </submittedName>
</protein>
<dbReference type="InterPro" id="IPR013783">
    <property type="entry name" value="Ig-like_fold"/>
</dbReference>
<evidence type="ECO:0000256" key="1">
    <source>
        <dbReference type="ARBA" id="ARBA00004613"/>
    </source>
</evidence>
<keyword evidence="5" id="KW-1133">Transmembrane helix</keyword>